<reference evidence="2 3" key="1">
    <citation type="submission" date="2023-06" db="EMBL/GenBank/DDBJ databases">
        <title>Identification and characterization of antibiotic-resistant Gram-negative bacteria.</title>
        <authorList>
            <person name="Cho G.-S."/>
            <person name="Lee J."/>
            <person name="Tai E."/>
            <person name="Jeong S."/>
            <person name="Kim I."/>
            <person name="Kim B.-E."/>
            <person name="Jeong M.-I."/>
            <person name="Oh K.-K."/>
            <person name="Franz C.M.A.P."/>
        </authorList>
    </citation>
    <scope>NUCLEOTIDE SEQUENCE [LARGE SCALE GENOMIC DNA]</scope>
    <source>
        <strain evidence="2 3">V106_12</strain>
    </source>
</reference>
<gene>
    <name evidence="2" type="ORF">QQF32_04960</name>
</gene>
<keyword evidence="1" id="KW-0812">Transmembrane</keyword>
<evidence type="ECO:0000256" key="1">
    <source>
        <dbReference type="SAM" id="Phobius"/>
    </source>
</evidence>
<proteinExistence type="predicted"/>
<accession>A0AAP4D2W2</accession>
<keyword evidence="1" id="KW-1133">Transmembrane helix</keyword>
<feature type="transmembrane region" description="Helical" evidence="1">
    <location>
        <begin position="33"/>
        <end position="51"/>
    </location>
</feature>
<sequence length="120" mass="13342">MSLAWHRGLWLWGTLLASVLTLVFLPFTVLTRGMVLFVILLICVFGMIRSHRRPDAAVAERLLTGLPPVTYRQPVILVCGDALEEMFGGGLVQQTAQGCWLKVGASLTLRDFTCGNLIRW</sequence>
<dbReference type="RefSeq" id="WP_285148513.1">
    <property type="nucleotide sequence ID" value="NZ_JASSOM010000018.1"/>
</dbReference>
<feature type="transmembrane region" description="Helical" evidence="1">
    <location>
        <begin position="9"/>
        <end position="27"/>
    </location>
</feature>
<dbReference type="EMBL" id="JASSOM010000018">
    <property type="protein sequence ID" value="MDK9362552.1"/>
    <property type="molecule type" value="Genomic_DNA"/>
</dbReference>
<protein>
    <submittedName>
        <fullName evidence="2">Uncharacterized protein</fullName>
    </submittedName>
</protein>
<evidence type="ECO:0000313" key="2">
    <source>
        <dbReference type="EMBL" id="MDK9362552.1"/>
    </source>
</evidence>
<dbReference type="Proteomes" id="UP001223214">
    <property type="component" value="Unassembled WGS sequence"/>
</dbReference>
<comment type="caution">
    <text evidence="2">The sequence shown here is derived from an EMBL/GenBank/DDBJ whole genome shotgun (WGS) entry which is preliminary data.</text>
</comment>
<name>A0AAP4D2W2_9ENTR</name>
<keyword evidence="1" id="KW-0472">Membrane</keyword>
<organism evidence="2 3">
    <name type="scientific">Lelliottia wanjuensis</name>
    <dbReference type="NCBI Taxonomy" id="3050585"/>
    <lineage>
        <taxon>Bacteria</taxon>
        <taxon>Pseudomonadati</taxon>
        <taxon>Pseudomonadota</taxon>
        <taxon>Gammaproteobacteria</taxon>
        <taxon>Enterobacterales</taxon>
        <taxon>Enterobacteriaceae</taxon>
        <taxon>Lelliottia</taxon>
    </lineage>
</organism>
<keyword evidence="3" id="KW-1185">Reference proteome</keyword>
<evidence type="ECO:0000313" key="3">
    <source>
        <dbReference type="Proteomes" id="UP001223214"/>
    </source>
</evidence>
<dbReference type="AlphaFoldDB" id="A0AAP4D2W2"/>